<evidence type="ECO:0000259" key="1">
    <source>
        <dbReference type="Pfam" id="PF25535"/>
    </source>
</evidence>
<evidence type="ECO:0000313" key="2">
    <source>
        <dbReference type="EMBL" id="MBS2546967.1"/>
    </source>
</evidence>
<protein>
    <recommendedName>
        <fullName evidence="1">DUF7919 domain-containing protein</fullName>
    </recommendedName>
</protein>
<organism evidence="2 3">
    <name type="scientific">Catenulispora pinistramenti</name>
    <dbReference type="NCBI Taxonomy" id="2705254"/>
    <lineage>
        <taxon>Bacteria</taxon>
        <taxon>Bacillati</taxon>
        <taxon>Actinomycetota</taxon>
        <taxon>Actinomycetes</taxon>
        <taxon>Catenulisporales</taxon>
        <taxon>Catenulisporaceae</taxon>
        <taxon>Catenulispora</taxon>
    </lineage>
</organism>
<dbReference type="Pfam" id="PF25535">
    <property type="entry name" value="DUF7919"/>
    <property type="match status" value="1"/>
</dbReference>
<comment type="caution">
    <text evidence="2">The sequence shown here is derived from an EMBL/GenBank/DDBJ whole genome shotgun (WGS) entry which is preliminary data.</text>
</comment>
<evidence type="ECO:0000313" key="3">
    <source>
        <dbReference type="Proteomes" id="UP000730482"/>
    </source>
</evidence>
<keyword evidence="3" id="KW-1185">Reference proteome</keyword>
<feature type="domain" description="DUF7919" evidence="1">
    <location>
        <begin position="2"/>
        <end position="143"/>
    </location>
</feature>
<dbReference type="EMBL" id="JAAFYZ010000021">
    <property type="protein sequence ID" value="MBS2546967.1"/>
    <property type="molecule type" value="Genomic_DNA"/>
</dbReference>
<accession>A0ABS5KLP5</accession>
<dbReference type="RefSeq" id="WP_212008575.1">
    <property type="nucleotide sequence ID" value="NZ_JAAFYZ010000021.1"/>
</dbReference>
<dbReference type="InterPro" id="IPR057679">
    <property type="entry name" value="DUF7919"/>
</dbReference>
<gene>
    <name evidence="2" type="ORF">KGQ19_08805</name>
</gene>
<dbReference type="Proteomes" id="UP000730482">
    <property type="component" value="Unassembled WGS sequence"/>
</dbReference>
<name>A0ABS5KLP5_9ACTN</name>
<proteinExistence type="predicted"/>
<sequence>MTYIPDLSPYDYLPDTVPAGVEVLAVGWLDPGHDFPTADDDAGDDADADADTDVDPVFGRNLITLAADHFTAATRGVHGCRFRHLIEADFQYHAVYGTRVLFLGHAEIRVVTPDGRWLSAPTLVVHYIRDHGYRPPAEFVEAVTAMRVAPGDGGHRDGGAGARI</sequence>
<reference evidence="2 3" key="1">
    <citation type="submission" date="2020-02" db="EMBL/GenBank/DDBJ databases">
        <title>Acidophilic actinobacteria isolated from forest soil.</title>
        <authorList>
            <person name="Golinska P."/>
        </authorList>
    </citation>
    <scope>NUCLEOTIDE SEQUENCE [LARGE SCALE GENOMIC DNA]</scope>
    <source>
        <strain evidence="2 3">NL8</strain>
    </source>
</reference>